<gene>
    <name evidence="10" type="ordered locus">ACP_0457</name>
</gene>
<feature type="transmembrane region" description="Helical" evidence="8">
    <location>
        <begin position="146"/>
        <end position="165"/>
    </location>
</feature>
<dbReference type="InterPro" id="IPR000298">
    <property type="entry name" value="Cyt_c_oxidase-like_su3"/>
</dbReference>
<evidence type="ECO:0000313" key="11">
    <source>
        <dbReference type="Proteomes" id="UP000002207"/>
    </source>
</evidence>
<evidence type="ECO:0000256" key="6">
    <source>
        <dbReference type="ARBA" id="ARBA00023136"/>
    </source>
</evidence>
<dbReference type="GO" id="GO:0004129">
    <property type="term" value="F:cytochrome-c oxidase activity"/>
    <property type="evidence" value="ECO:0007669"/>
    <property type="project" value="InterPro"/>
</dbReference>
<dbReference type="PANTHER" id="PTHR11403:SF2">
    <property type="entry name" value="CYTOCHROME BO(3) UBIQUINOL OXIDASE SUBUNIT 3"/>
    <property type="match status" value="1"/>
</dbReference>
<dbReference type="InParanoid" id="C1F0V8"/>
<dbReference type="STRING" id="240015.ACP_0457"/>
<name>C1F0V8_ACIC5</name>
<accession>C1F0V8</accession>
<keyword evidence="5 8" id="KW-1133">Transmembrane helix</keyword>
<protein>
    <submittedName>
        <fullName evidence="10">Cytochrome c oxidase subunit III homolog</fullName>
    </submittedName>
</protein>
<evidence type="ECO:0000256" key="1">
    <source>
        <dbReference type="ARBA" id="ARBA00004651"/>
    </source>
</evidence>
<dbReference type="InterPro" id="IPR024791">
    <property type="entry name" value="Cyt_c/ubiquinol_Oxase_su3"/>
</dbReference>
<keyword evidence="11" id="KW-1185">Reference proteome</keyword>
<dbReference type="InterPro" id="IPR013833">
    <property type="entry name" value="Cyt_c_oxidase_su3_a-hlx"/>
</dbReference>
<dbReference type="PROSITE" id="PS50253">
    <property type="entry name" value="COX3"/>
    <property type="match status" value="1"/>
</dbReference>
<evidence type="ECO:0000256" key="2">
    <source>
        <dbReference type="ARBA" id="ARBA00010581"/>
    </source>
</evidence>
<evidence type="ECO:0000313" key="10">
    <source>
        <dbReference type="EMBL" id="ACO32629.1"/>
    </source>
</evidence>
<evidence type="ECO:0000256" key="7">
    <source>
        <dbReference type="RuleBase" id="RU003376"/>
    </source>
</evidence>
<evidence type="ECO:0000256" key="5">
    <source>
        <dbReference type="ARBA" id="ARBA00022989"/>
    </source>
</evidence>
<dbReference type="HOGENOM" id="CLU_044071_4_1_0"/>
<comment type="subcellular location">
    <subcellularLocation>
        <location evidence="1 7">Cell membrane</location>
        <topology evidence="1 7">Multi-pass membrane protein</topology>
    </subcellularLocation>
</comment>
<proteinExistence type="inferred from homology"/>
<dbReference type="PANTHER" id="PTHR11403">
    <property type="entry name" value="CYTOCHROME C OXIDASE SUBUNIT III"/>
    <property type="match status" value="1"/>
</dbReference>
<reference evidence="10 11" key="1">
    <citation type="journal article" date="2009" name="Appl. Environ. Microbiol.">
        <title>Three genomes from the phylum Acidobacteria provide insight into the lifestyles of these microorganisms in soils.</title>
        <authorList>
            <person name="Ward N.L."/>
            <person name="Challacombe J.F."/>
            <person name="Janssen P.H."/>
            <person name="Henrissat B."/>
            <person name="Coutinho P.M."/>
            <person name="Wu M."/>
            <person name="Xie G."/>
            <person name="Haft D.H."/>
            <person name="Sait M."/>
            <person name="Badger J."/>
            <person name="Barabote R.D."/>
            <person name="Bradley B."/>
            <person name="Brettin T.S."/>
            <person name="Brinkac L.M."/>
            <person name="Bruce D."/>
            <person name="Creasy T."/>
            <person name="Daugherty S.C."/>
            <person name="Davidsen T.M."/>
            <person name="DeBoy R.T."/>
            <person name="Detter J.C."/>
            <person name="Dodson R.J."/>
            <person name="Durkin A.S."/>
            <person name="Ganapathy A."/>
            <person name="Gwinn-Giglio M."/>
            <person name="Han C.S."/>
            <person name="Khouri H."/>
            <person name="Kiss H."/>
            <person name="Kothari S.P."/>
            <person name="Madupu R."/>
            <person name="Nelson K.E."/>
            <person name="Nelson W.C."/>
            <person name="Paulsen I."/>
            <person name="Penn K."/>
            <person name="Ren Q."/>
            <person name="Rosovitz M.J."/>
            <person name="Selengut J.D."/>
            <person name="Shrivastava S."/>
            <person name="Sullivan S.A."/>
            <person name="Tapia R."/>
            <person name="Thompson L.S."/>
            <person name="Watkins K.L."/>
            <person name="Yang Q."/>
            <person name="Yu C."/>
            <person name="Zafar N."/>
            <person name="Zhou L."/>
            <person name="Kuske C.R."/>
        </authorList>
    </citation>
    <scope>NUCLEOTIDE SEQUENCE [LARGE SCALE GENOMIC DNA]</scope>
    <source>
        <strain evidence="11">ATCC 51196 / DSM 11244 / BCRC 80197 / JCM 7670 / NBRC 15755 / NCIMB 13165 / 161</strain>
    </source>
</reference>
<feature type="transmembrane region" description="Helical" evidence="8">
    <location>
        <begin position="97"/>
        <end position="118"/>
    </location>
</feature>
<evidence type="ECO:0000259" key="9">
    <source>
        <dbReference type="PROSITE" id="PS50253"/>
    </source>
</evidence>
<dbReference type="Proteomes" id="UP000002207">
    <property type="component" value="Chromosome"/>
</dbReference>
<keyword evidence="3" id="KW-1003">Cell membrane</keyword>
<dbReference type="AlphaFoldDB" id="C1F0V8"/>
<dbReference type="eggNOG" id="COG1845">
    <property type="taxonomic scope" value="Bacteria"/>
</dbReference>
<feature type="transmembrane region" description="Helical" evidence="8">
    <location>
        <begin position="48"/>
        <end position="66"/>
    </location>
</feature>
<organism evidence="10 11">
    <name type="scientific">Acidobacterium capsulatum (strain ATCC 51196 / DSM 11244 / BCRC 80197 / JCM 7670 / NBRC 15755 / NCIMB 13165 / 161)</name>
    <dbReference type="NCBI Taxonomy" id="240015"/>
    <lineage>
        <taxon>Bacteria</taxon>
        <taxon>Pseudomonadati</taxon>
        <taxon>Acidobacteriota</taxon>
        <taxon>Terriglobia</taxon>
        <taxon>Terriglobales</taxon>
        <taxon>Acidobacteriaceae</taxon>
        <taxon>Acidobacterium</taxon>
    </lineage>
</organism>
<keyword evidence="4 7" id="KW-0812">Transmembrane</keyword>
<dbReference type="KEGG" id="aca:ACP_0457"/>
<feature type="domain" description="Heme-copper oxidase subunit III family profile" evidence="9">
    <location>
        <begin position="1"/>
        <end position="200"/>
    </location>
</feature>
<comment type="similarity">
    <text evidence="2 7">Belongs to the cytochrome c oxidase subunit 3 family.</text>
</comment>
<evidence type="ECO:0000256" key="8">
    <source>
        <dbReference type="SAM" id="Phobius"/>
    </source>
</evidence>
<dbReference type="EMBL" id="CP001472">
    <property type="protein sequence ID" value="ACO32629.1"/>
    <property type="molecule type" value="Genomic_DNA"/>
</dbReference>
<dbReference type="GO" id="GO:0005886">
    <property type="term" value="C:plasma membrane"/>
    <property type="evidence" value="ECO:0007669"/>
    <property type="project" value="UniProtKB-SubCell"/>
</dbReference>
<evidence type="ECO:0000256" key="3">
    <source>
        <dbReference type="ARBA" id="ARBA00022475"/>
    </source>
</evidence>
<evidence type="ECO:0000256" key="4">
    <source>
        <dbReference type="ARBA" id="ARBA00022692"/>
    </source>
</evidence>
<dbReference type="Gene3D" id="1.20.120.80">
    <property type="entry name" value="Cytochrome c oxidase, subunit III, four-helix bundle"/>
    <property type="match status" value="1"/>
</dbReference>
<dbReference type="InterPro" id="IPR035973">
    <property type="entry name" value="Cyt_c_oxidase_su3-like_sf"/>
</dbReference>
<dbReference type="GO" id="GO:0019646">
    <property type="term" value="P:aerobic electron transport chain"/>
    <property type="evidence" value="ECO:0007669"/>
    <property type="project" value="InterPro"/>
</dbReference>
<keyword evidence="6 8" id="KW-0472">Membrane</keyword>
<dbReference type="SUPFAM" id="SSF81452">
    <property type="entry name" value="Cytochrome c oxidase subunit III-like"/>
    <property type="match status" value="1"/>
</dbReference>
<feature type="transmembrane region" description="Helical" evidence="8">
    <location>
        <begin position="7"/>
        <end position="28"/>
    </location>
</feature>
<sequence length="200" mass="22596">MISSYRLTLLFALSVDLMFFLVMVGTFMAGRGIQQAYPGHTLLPDKAFALPPILWINTALLLLSIITMEKARQPLFSEIEVMEEWLGMGRPAARRSLPWLTLTCMLGLLFLAGQWMAWTQLKAEGVRYATSINSHFFFLLTETESLHIGLGITALACSVAGLFLLRKVLWRQILIDCTAWYWQAMGVLWLGLFAFLVFGL</sequence>
<feature type="transmembrane region" description="Helical" evidence="8">
    <location>
        <begin position="177"/>
        <end position="198"/>
    </location>
</feature>